<accession>A0A7W1WP98</accession>
<keyword evidence="18" id="KW-1185">Reference proteome</keyword>
<feature type="compositionally biased region" description="Polar residues" evidence="14">
    <location>
        <begin position="380"/>
        <end position="390"/>
    </location>
</feature>
<evidence type="ECO:0000259" key="16">
    <source>
        <dbReference type="PROSITE" id="PS50011"/>
    </source>
</evidence>
<gene>
    <name evidence="17" type="ORF">H1191_03850</name>
</gene>
<keyword evidence="15" id="KW-0472">Membrane</keyword>
<dbReference type="FunFam" id="3.30.200.20:FF:000035">
    <property type="entry name" value="Serine/threonine protein kinase Stk1"/>
    <property type="match status" value="1"/>
</dbReference>
<dbReference type="PANTHER" id="PTHR43289">
    <property type="entry name" value="MITOGEN-ACTIVATED PROTEIN KINASE KINASE KINASE 20-RELATED"/>
    <property type="match status" value="1"/>
</dbReference>
<evidence type="ECO:0000256" key="10">
    <source>
        <dbReference type="ARBA" id="ARBA00048679"/>
    </source>
</evidence>
<dbReference type="Gene3D" id="3.30.200.20">
    <property type="entry name" value="Phosphorylase Kinase, domain 1"/>
    <property type="match status" value="1"/>
</dbReference>
<keyword evidence="5 13" id="KW-0547">Nucleotide-binding</keyword>
<dbReference type="InterPro" id="IPR054528">
    <property type="entry name" value="TcaA_5th"/>
</dbReference>
<evidence type="ECO:0000256" key="9">
    <source>
        <dbReference type="ARBA" id="ARBA00047899"/>
    </source>
</evidence>
<feature type="compositionally biased region" description="Basic and acidic residues" evidence="14">
    <location>
        <begin position="391"/>
        <end position="409"/>
    </location>
</feature>
<dbReference type="Pfam" id="PF00069">
    <property type="entry name" value="Pkinase"/>
    <property type="match status" value="1"/>
</dbReference>
<dbReference type="InterPro" id="IPR017441">
    <property type="entry name" value="Protein_kinase_ATP_BS"/>
</dbReference>
<evidence type="ECO:0000256" key="4">
    <source>
        <dbReference type="ARBA" id="ARBA00022679"/>
    </source>
</evidence>
<feature type="transmembrane region" description="Helical" evidence="15">
    <location>
        <begin position="334"/>
        <end position="352"/>
    </location>
</feature>
<evidence type="ECO:0000256" key="13">
    <source>
        <dbReference type="PROSITE-ProRule" id="PRU10141"/>
    </source>
</evidence>
<dbReference type="GO" id="GO:0005524">
    <property type="term" value="F:ATP binding"/>
    <property type="evidence" value="ECO:0007669"/>
    <property type="project" value="UniProtKB-UniRule"/>
</dbReference>
<dbReference type="Proteomes" id="UP000535491">
    <property type="component" value="Unassembled WGS sequence"/>
</dbReference>
<comment type="subcellular location">
    <subcellularLocation>
        <location evidence="11">Spore membrane</location>
        <topology evidence="11">Single-pass type II membrane protein</topology>
    </subcellularLocation>
</comment>
<dbReference type="SUPFAM" id="SSF56112">
    <property type="entry name" value="Protein kinase-like (PK-like)"/>
    <property type="match status" value="1"/>
</dbReference>
<dbReference type="PROSITE" id="PS00107">
    <property type="entry name" value="PROTEIN_KINASE_ATP"/>
    <property type="match status" value="1"/>
</dbReference>
<dbReference type="InterPro" id="IPR000719">
    <property type="entry name" value="Prot_kinase_dom"/>
</dbReference>
<comment type="caution">
    <text evidence="17">The sequence shown here is derived from an EMBL/GenBank/DDBJ whole genome shotgun (WGS) entry which is preliminary data.</text>
</comment>
<dbReference type="PROSITE" id="PS50011">
    <property type="entry name" value="PROTEIN_KINASE_DOM"/>
    <property type="match status" value="1"/>
</dbReference>
<feature type="compositionally biased region" description="Polar residues" evidence="14">
    <location>
        <begin position="360"/>
        <end position="370"/>
    </location>
</feature>
<evidence type="ECO:0000256" key="5">
    <source>
        <dbReference type="ARBA" id="ARBA00022741"/>
    </source>
</evidence>
<keyword evidence="2" id="KW-0723">Serine/threonine-protein kinase</keyword>
<dbReference type="GO" id="GO:0009847">
    <property type="term" value="P:spore germination"/>
    <property type="evidence" value="ECO:0007669"/>
    <property type="project" value="UniProtKB-ARBA"/>
</dbReference>
<reference evidence="17 18" key="1">
    <citation type="submission" date="2020-07" db="EMBL/GenBank/DDBJ databases">
        <authorList>
            <person name="Feng H."/>
        </authorList>
    </citation>
    <scope>NUCLEOTIDE SEQUENCE [LARGE SCALE GENOMIC DNA]</scope>
    <source>
        <strain evidence="18">s-10</strain>
    </source>
</reference>
<sequence length="536" mass="59747">MLGRQLGQRYRIEEQLGSGGMGRVYKAVDQLLQRPVAVKVMNDSMQTDEGYVKRFMREAKSIAKLSHPHVVQVFDVGIENGIDYMVMEFIQGQTLKEMILKRAPFTVEETASIAAQILDGLAHAHDNDIIHRDIKPQNIMVSSDGRIKITDFGLSRLTTATSQLTQTGTLMGSVQYFSPEQALGKEISFQSDLYSLGIVLFEMATGTLPFQADENVALALKHVMEPAPHPQTVNPALPDAFSNIILKALAKQSEDRYQTAWEMKEAVLEAFQPVAASTVEQQTPPMNLTFQLPHERNTASPPSHSAPAVSNRYHLNLDTAQNPRPSKGKVKWRMAALFLSLAFLGIVTFMIYNGASADSAPSTDVIPSSTLGGGQNQQQPNSPDTGSMVSNDKEKDKKNQKDGDVLKDQDKIKEEVEDFMTEYHKRSVKALNQGDFSIVSDMLDPDGPHYSGQKEYLLDLHAKGTREKHIVTKVTQIESQGDNKYKIVTFEGFNIYFKDKDDKYKTFKTPYIIIKTEKGYKVHSIGKVQTLSSKPL</sequence>
<dbReference type="Pfam" id="PF22819">
    <property type="entry name" value="TcaA_5th"/>
    <property type="match status" value="1"/>
</dbReference>
<evidence type="ECO:0000256" key="15">
    <source>
        <dbReference type="SAM" id="Phobius"/>
    </source>
</evidence>
<dbReference type="AlphaFoldDB" id="A0A7W1WP98"/>
<dbReference type="SMART" id="SM00220">
    <property type="entry name" value="S_TKc"/>
    <property type="match status" value="1"/>
</dbReference>
<proteinExistence type="predicted"/>
<feature type="binding site" evidence="13">
    <location>
        <position position="39"/>
    </location>
    <ligand>
        <name>ATP</name>
        <dbReference type="ChEBI" id="CHEBI:30616"/>
    </ligand>
</feature>
<keyword evidence="8" id="KW-0735">Signal-anchor</keyword>
<evidence type="ECO:0000256" key="8">
    <source>
        <dbReference type="ARBA" id="ARBA00022968"/>
    </source>
</evidence>
<dbReference type="GO" id="GO:0004674">
    <property type="term" value="F:protein serine/threonine kinase activity"/>
    <property type="evidence" value="ECO:0007669"/>
    <property type="project" value="UniProtKB-KW"/>
</dbReference>
<keyword evidence="3" id="KW-0309">Germination</keyword>
<evidence type="ECO:0000256" key="11">
    <source>
        <dbReference type="ARBA" id="ARBA00060432"/>
    </source>
</evidence>
<dbReference type="EC" id="2.7.11.1" evidence="1"/>
<evidence type="ECO:0000256" key="3">
    <source>
        <dbReference type="ARBA" id="ARBA00022544"/>
    </source>
</evidence>
<organism evidence="17 18">
    <name type="scientific">Paenactinomyces guangxiensis</name>
    <dbReference type="NCBI Taxonomy" id="1490290"/>
    <lineage>
        <taxon>Bacteria</taxon>
        <taxon>Bacillati</taxon>
        <taxon>Bacillota</taxon>
        <taxon>Bacilli</taxon>
        <taxon>Bacillales</taxon>
        <taxon>Thermoactinomycetaceae</taxon>
        <taxon>Paenactinomyces</taxon>
    </lineage>
</organism>
<keyword evidence="15" id="KW-0812">Transmembrane</keyword>
<keyword evidence="7 13" id="KW-0067">ATP-binding</keyword>
<comment type="catalytic activity">
    <reaction evidence="9">
        <text>L-threonyl-[protein] + ATP = O-phospho-L-threonyl-[protein] + ADP + H(+)</text>
        <dbReference type="Rhea" id="RHEA:46608"/>
        <dbReference type="Rhea" id="RHEA-COMP:11060"/>
        <dbReference type="Rhea" id="RHEA-COMP:11605"/>
        <dbReference type="ChEBI" id="CHEBI:15378"/>
        <dbReference type="ChEBI" id="CHEBI:30013"/>
        <dbReference type="ChEBI" id="CHEBI:30616"/>
        <dbReference type="ChEBI" id="CHEBI:61977"/>
        <dbReference type="ChEBI" id="CHEBI:456216"/>
        <dbReference type="EC" id="2.7.11.1"/>
    </reaction>
</comment>
<dbReference type="EMBL" id="JACEIQ010000002">
    <property type="protein sequence ID" value="MBA4493438.1"/>
    <property type="molecule type" value="Genomic_DNA"/>
</dbReference>
<dbReference type="InterPro" id="IPR008271">
    <property type="entry name" value="Ser/Thr_kinase_AS"/>
</dbReference>
<comment type="catalytic activity">
    <reaction evidence="10">
        <text>L-seryl-[protein] + ATP = O-phospho-L-seryl-[protein] + ADP + H(+)</text>
        <dbReference type="Rhea" id="RHEA:17989"/>
        <dbReference type="Rhea" id="RHEA-COMP:9863"/>
        <dbReference type="Rhea" id="RHEA-COMP:11604"/>
        <dbReference type="ChEBI" id="CHEBI:15378"/>
        <dbReference type="ChEBI" id="CHEBI:29999"/>
        <dbReference type="ChEBI" id="CHEBI:30616"/>
        <dbReference type="ChEBI" id="CHEBI:83421"/>
        <dbReference type="ChEBI" id="CHEBI:456216"/>
        <dbReference type="EC" id="2.7.11.1"/>
    </reaction>
</comment>
<evidence type="ECO:0000313" key="18">
    <source>
        <dbReference type="Proteomes" id="UP000535491"/>
    </source>
</evidence>
<keyword evidence="6 17" id="KW-0418">Kinase</keyword>
<dbReference type="InterPro" id="IPR011009">
    <property type="entry name" value="Kinase-like_dom_sf"/>
</dbReference>
<dbReference type="Gene3D" id="1.10.510.10">
    <property type="entry name" value="Transferase(Phosphotransferase) domain 1"/>
    <property type="match status" value="1"/>
</dbReference>
<dbReference type="PANTHER" id="PTHR43289:SF34">
    <property type="entry name" value="SERINE_THREONINE-PROTEIN KINASE YBDM-RELATED"/>
    <property type="match status" value="1"/>
</dbReference>
<dbReference type="CDD" id="cd14014">
    <property type="entry name" value="STKc_PknB_like"/>
    <property type="match status" value="1"/>
</dbReference>
<evidence type="ECO:0000313" key="17">
    <source>
        <dbReference type="EMBL" id="MBA4493438.1"/>
    </source>
</evidence>
<evidence type="ECO:0000256" key="14">
    <source>
        <dbReference type="SAM" id="MobiDB-lite"/>
    </source>
</evidence>
<evidence type="ECO:0000256" key="2">
    <source>
        <dbReference type="ARBA" id="ARBA00022527"/>
    </source>
</evidence>
<protein>
    <recommendedName>
        <fullName evidence="12">Serine/threonine-protein kinase PrkC</fullName>
        <ecNumber evidence="1">2.7.11.1</ecNumber>
    </recommendedName>
</protein>
<name>A0A7W1WP98_9BACL</name>
<dbReference type="RefSeq" id="WP_181750667.1">
    <property type="nucleotide sequence ID" value="NZ_JACEIQ010000002.1"/>
</dbReference>
<keyword evidence="4" id="KW-0808">Transferase</keyword>
<keyword evidence="15" id="KW-1133">Transmembrane helix</keyword>
<evidence type="ECO:0000256" key="1">
    <source>
        <dbReference type="ARBA" id="ARBA00012513"/>
    </source>
</evidence>
<dbReference type="GO" id="GO:0007165">
    <property type="term" value="P:signal transduction"/>
    <property type="evidence" value="ECO:0007669"/>
    <property type="project" value="UniProtKB-ARBA"/>
</dbReference>
<evidence type="ECO:0000256" key="12">
    <source>
        <dbReference type="ARBA" id="ARBA00070041"/>
    </source>
</evidence>
<feature type="domain" description="Protein kinase" evidence="16">
    <location>
        <begin position="10"/>
        <end position="268"/>
    </location>
</feature>
<evidence type="ECO:0000256" key="7">
    <source>
        <dbReference type="ARBA" id="ARBA00022840"/>
    </source>
</evidence>
<evidence type="ECO:0000256" key="6">
    <source>
        <dbReference type="ARBA" id="ARBA00022777"/>
    </source>
</evidence>
<dbReference type="GO" id="GO:0071224">
    <property type="term" value="P:cellular response to peptidoglycan"/>
    <property type="evidence" value="ECO:0007669"/>
    <property type="project" value="UniProtKB-ARBA"/>
</dbReference>
<feature type="region of interest" description="Disordered" evidence="14">
    <location>
        <begin position="360"/>
        <end position="409"/>
    </location>
</feature>
<dbReference type="FunFam" id="1.10.510.10:FF:000021">
    <property type="entry name" value="Serine/threonine protein kinase"/>
    <property type="match status" value="1"/>
</dbReference>
<dbReference type="PROSITE" id="PS00108">
    <property type="entry name" value="PROTEIN_KINASE_ST"/>
    <property type="match status" value="1"/>
</dbReference>